<proteinExistence type="predicted"/>
<evidence type="ECO:0000313" key="3">
    <source>
        <dbReference type="Proteomes" id="UP001154078"/>
    </source>
</evidence>
<accession>A0A9P0FFH4</accession>
<dbReference type="OrthoDB" id="6754309at2759"/>
<protein>
    <submittedName>
        <fullName evidence="2">Uncharacterized protein</fullName>
    </submittedName>
</protein>
<feature type="region of interest" description="Disordered" evidence="1">
    <location>
        <begin position="40"/>
        <end position="78"/>
    </location>
</feature>
<dbReference type="EMBL" id="OV121133">
    <property type="protein sequence ID" value="CAH0552235.1"/>
    <property type="molecule type" value="Genomic_DNA"/>
</dbReference>
<evidence type="ECO:0000313" key="2">
    <source>
        <dbReference type="EMBL" id="CAH0552235.1"/>
    </source>
</evidence>
<sequence length="353" mass="40745">MDPGQPASVRRHSGSRCQRMVSLALNMQLKEKLNVIRSSNQINKAKRNNDPDYVPGLSSELSHTSGSESDPSYEDRQITSSSKKVHILSNVLLVAPASVNQADLNTPNYLNVDEEDCTGNPQENLSDIEPEEIEFNPVQVFIRENILQKIIDKAVKKAESKLYTKTGEIRKRKKFEEPLVERKKQKIESYKRAHEVKKSCNEECWACEEYEIHKKATSHEADVENLANCDVCKKWKIHKLKATNARKKYQEDAEKIKQDEEIIVAADLQKRGNYFFSYKTDFENEFTDLKDIFIMKYVKGTLTKPQARNTCRGVSLDRKNNLISKLKAHIPQNRMKFWEDLPVCEDGFDEEND</sequence>
<keyword evidence="3" id="KW-1185">Reference proteome</keyword>
<organism evidence="2 3">
    <name type="scientific">Brassicogethes aeneus</name>
    <name type="common">Rape pollen beetle</name>
    <name type="synonym">Meligethes aeneus</name>
    <dbReference type="NCBI Taxonomy" id="1431903"/>
    <lineage>
        <taxon>Eukaryota</taxon>
        <taxon>Metazoa</taxon>
        <taxon>Ecdysozoa</taxon>
        <taxon>Arthropoda</taxon>
        <taxon>Hexapoda</taxon>
        <taxon>Insecta</taxon>
        <taxon>Pterygota</taxon>
        <taxon>Neoptera</taxon>
        <taxon>Endopterygota</taxon>
        <taxon>Coleoptera</taxon>
        <taxon>Polyphaga</taxon>
        <taxon>Cucujiformia</taxon>
        <taxon>Nitidulidae</taxon>
        <taxon>Meligethinae</taxon>
        <taxon>Brassicogethes</taxon>
    </lineage>
</organism>
<evidence type="ECO:0000256" key="1">
    <source>
        <dbReference type="SAM" id="MobiDB-lite"/>
    </source>
</evidence>
<name>A0A9P0FFH4_BRAAE</name>
<gene>
    <name evidence="2" type="ORF">MELIAE_LOCUS4658</name>
</gene>
<reference evidence="2" key="1">
    <citation type="submission" date="2021-12" db="EMBL/GenBank/DDBJ databases">
        <authorList>
            <person name="King R."/>
        </authorList>
    </citation>
    <scope>NUCLEOTIDE SEQUENCE</scope>
</reference>
<dbReference type="AlphaFoldDB" id="A0A9P0FFH4"/>
<dbReference type="Proteomes" id="UP001154078">
    <property type="component" value="Chromosome 2"/>
</dbReference>
<feature type="compositionally biased region" description="Low complexity" evidence="1">
    <location>
        <begin position="56"/>
        <end position="69"/>
    </location>
</feature>